<dbReference type="SUPFAM" id="SSF55856">
    <property type="entry name" value="Cytochrome b5-like heme/steroid binding domain"/>
    <property type="match status" value="1"/>
</dbReference>
<protein>
    <recommendedName>
        <fullName evidence="2">Cytochrome b5 heme-binding domain-containing protein</fullName>
    </recommendedName>
</protein>
<dbReference type="SMART" id="SM01117">
    <property type="entry name" value="Cyt-b5"/>
    <property type="match status" value="1"/>
</dbReference>
<reference evidence="4" key="1">
    <citation type="submission" date="2021-07" db="EMBL/GenBank/DDBJ databases">
        <title>Complete genome sequencing of a Clostridium isolate.</title>
        <authorList>
            <person name="Ueki A."/>
            <person name="Tonouchi A."/>
        </authorList>
    </citation>
    <scope>NUCLEOTIDE SEQUENCE [LARGE SCALE GENOMIC DNA]</scope>
    <source>
        <strain evidence="4">C5S11</strain>
    </source>
</reference>
<evidence type="ECO:0000256" key="1">
    <source>
        <dbReference type="SAM" id="MobiDB-lite"/>
    </source>
</evidence>
<evidence type="ECO:0000259" key="2">
    <source>
        <dbReference type="SMART" id="SM01117"/>
    </source>
</evidence>
<dbReference type="InterPro" id="IPR036400">
    <property type="entry name" value="Cyt_B5-like_heme/steroid_sf"/>
</dbReference>
<feature type="compositionally biased region" description="Low complexity" evidence="1">
    <location>
        <begin position="273"/>
        <end position="289"/>
    </location>
</feature>
<evidence type="ECO:0000313" key="4">
    <source>
        <dbReference type="Proteomes" id="UP000824633"/>
    </source>
</evidence>
<dbReference type="RefSeq" id="WP_224034144.1">
    <property type="nucleotide sequence ID" value="NZ_AP024849.1"/>
</dbReference>
<organism evidence="3 4">
    <name type="scientific">Clostridium gelidum</name>
    <dbReference type="NCBI Taxonomy" id="704125"/>
    <lineage>
        <taxon>Bacteria</taxon>
        <taxon>Bacillati</taxon>
        <taxon>Bacillota</taxon>
        <taxon>Clostridia</taxon>
        <taxon>Eubacteriales</taxon>
        <taxon>Clostridiaceae</taxon>
        <taxon>Clostridium</taxon>
    </lineage>
</organism>
<sequence>MSIYFDFKTINELTGNNYYRQQKEFTLEDLAQYTGRNGYPAYVAIEGIVYDISNSEAWGGGTHFGLTAGQDLTSQFNSCRGIIDILTNAPKVGILIDEEDMSDINDMNNMSNMNYEYTMPMNRQASQDKSKFTPDDWIRYITPLVVYALREPSQGTNTQRLYQKAILLGVLVGLGKTPQEAITQVQQWQNTGASQILKSGTGTTSGMGTGGSAGTGFGMGSGTSGSTSTGGGTGITGGMGTGFGMGPGTSGSTSAGGGAGTLGTGFGTPPKESTGTSGSTNTSNRLQID</sequence>
<feature type="compositionally biased region" description="Gly residues" evidence="1">
    <location>
        <begin position="220"/>
        <end position="266"/>
    </location>
</feature>
<evidence type="ECO:0000313" key="3">
    <source>
        <dbReference type="EMBL" id="BCZ47828.1"/>
    </source>
</evidence>
<accession>A0ABM7T8V6</accession>
<dbReference type="EMBL" id="AP024849">
    <property type="protein sequence ID" value="BCZ47828.1"/>
    <property type="molecule type" value="Genomic_DNA"/>
</dbReference>
<dbReference type="Pfam" id="PF00173">
    <property type="entry name" value="Cyt-b5"/>
    <property type="match status" value="1"/>
</dbReference>
<keyword evidence="4" id="KW-1185">Reference proteome</keyword>
<name>A0ABM7T8V6_9CLOT</name>
<dbReference type="InterPro" id="IPR001199">
    <property type="entry name" value="Cyt_B5-like_heme/steroid-bd"/>
</dbReference>
<gene>
    <name evidence="3" type="ORF">psyc5s11_38950</name>
</gene>
<proteinExistence type="predicted"/>
<feature type="region of interest" description="Disordered" evidence="1">
    <location>
        <begin position="220"/>
        <end position="289"/>
    </location>
</feature>
<dbReference type="Proteomes" id="UP000824633">
    <property type="component" value="Chromosome"/>
</dbReference>
<feature type="domain" description="Cytochrome b5 heme-binding" evidence="2">
    <location>
        <begin position="25"/>
        <end position="96"/>
    </location>
</feature>
<dbReference type="Gene3D" id="3.10.120.10">
    <property type="entry name" value="Cytochrome b5-like heme/steroid binding domain"/>
    <property type="match status" value="1"/>
</dbReference>